<organism evidence="2 3">
    <name type="scientific">Coniophora puteana (strain RWD-64-598)</name>
    <name type="common">Brown rot fungus</name>
    <dbReference type="NCBI Taxonomy" id="741705"/>
    <lineage>
        <taxon>Eukaryota</taxon>
        <taxon>Fungi</taxon>
        <taxon>Dikarya</taxon>
        <taxon>Basidiomycota</taxon>
        <taxon>Agaricomycotina</taxon>
        <taxon>Agaricomycetes</taxon>
        <taxon>Agaricomycetidae</taxon>
        <taxon>Boletales</taxon>
        <taxon>Coniophorineae</taxon>
        <taxon>Coniophoraceae</taxon>
        <taxon>Coniophora</taxon>
    </lineage>
</organism>
<protein>
    <submittedName>
        <fullName evidence="2">Uncharacterized protein</fullName>
    </submittedName>
</protein>
<reference evidence="3" key="1">
    <citation type="journal article" date="2012" name="Science">
        <title>The Paleozoic origin of enzymatic lignin decomposition reconstructed from 31 fungal genomes.</title>
        <authorList>
            <person name="Floudas D."/>
            <person name="Binder M."/>
            <person name="Riley R."/>
            <person name="Barry K."/>
            <person name="Blanchette R.A."/>
            <person name="Henrissat B."/>
            <person name="Martinez A.T."/>
            <person name="Otillar R."/>
            <person name="Spatafora J.W."/>
            <person name="Yadav J.S."/>
            <person name="Aerts A."/>
            <person name="Benoit I."/>
            <person name="Boyd A."/>
            <person name="Carlson A."/>
            <person name="Copeland A."/>
            <person name="Coutinho P.M."/>
            <person name="de Vries R.P."/>
            <person name="Ferreira P."/>
            <person name="Findley K."/>
            <person name="Foster B."/>
            <person name="Gaskell J."/>
            <person name="Glotzer D."/>
            <person name="Gorecki P."/>
            <person name="Heitman J."/>
            <person name="Hesse C."/>
            <person name="Hori C."/>
            <person name="Igarashi K."/>
            <person name="Jurgens J.A."/>
            <person name="Kallen N."/>
            <person name="Kersten P."/>
            <person name="Kohler A."/>
            <person name="Kuees U."/>
            <person name="Kumar T.K.A."/>
            <person name="Kuo A."/>
            <person name="LaButti K."/>
            <person name="Larrondo L.F."/>
            <person name="Lindquist E."/>
            <person name="Ling A."/>
            <person name="Lombard V."/>
            <person name="Lucas S."/>
            <person name="Lundell T."/>
            <person name="Martin R."/>
            <person name="McLaughlin D.J."/>
            <person name="Morgenstern I."/>
            <person name="Morin E."/>
            <person name="Murat C."/>
            <person name="Nagy L.G."/>
            <person name="Nolan M."/>
            <person name="Ohm R.A."/>
            <person name="Patyshakuliyeva A."/>
            <person name="Rokas A."/>
            <person name="Ruiz-Duenas F.J."/>
            <person name="Sabat G."/>
            <person name="Salamov A."/>
            <person name="Samejima M."/>
            <person name="Schmutz J."/>
            <person name="Slot J.C."/>
            <person name="St John F."/>
            <person name="Stenlid J."/>
            <person name="Sun H."/>
            <person name="Sun S."/>
            <person name="Syed K."/>
            <person name="Tsang A."/>
            <person name="Wiebenga A."/>
            <person name="Young D."/>
            <person name="Pisabarro A."/>
            <person name="Eastwood D.C."/>
            <person name="Martin F."/>
            <person name="Cullen D."/>
            <person name="Grigoriev I.V."/>
            <person name="Hibbett D.S."/>
        </authorList>
    </citation>
    <scope>NUCLEOTIDE SEQUENCE [LARGE SCALE GENOMIC DNA]</scope>
    <source>
        <strain evidence="3">RWD-64-598 SS2</strain>
    </source>
</reference>
<comment type="caution">
    <text evidence="2">The sequence shown here is derived from an EMBL/GenBank/DDBJ whole genome shotgun (WGS) entry which is preliminary data.</text>
</comment>
<feature type="compositionally biased region" description="Gly residues" evidence="1">
    <location>
        <begin position="401"/>
        <end position="414"/>
    </location>
</feature>
<dbReference type="RefSeq" id="XP_007769567.1">
    <property type="nucleotide sequence ID" value="XM_007771377.1"/>
</dbReference>
<gene>
    <name evidence="2" type="ORF">CONPUDRAFT_154690</name>
</gene>
<evidence type="ECO:0000313" key="2">
    <source>
        <dbReference type="EMBL" id="EIW80676.1"/>
    </source>
</evidence>
<feature type="compositionally biased region" description="Basic and acidic residues" evidence="1">
    <location>
        <begin position="108"/>
        <end position="120"/>
    </location>
</feature>
<keyword evidence="3" id="KW-1185">Reference proteome</keyword>
<feature type="region of interest" description="Disordered" evidence="1">
    <location>
        <begin position="392"/>
        <end position="445"/>
    </location>
</feature>
<feature type="region of interest" description="Disordered" evidence="1">
    <location>
        <begin position="158"/>
        <end position="257"/>
    </location>
</feature>
<dbReference type="Proteomes" id="UP000053558">
    <property type="component" value="Unassembled WGS sequence"/>
</dbReference>
<sequence length="445" mass="48164">MFNPNILSPAFTLSLERYNVPAEDYPDIEVDPTKGLGPDWWSVFRDRAIAAQSTRPPSATADAPSPAGGDAPERGDADPTVADARIPLAAPVADTSRPTGGAQTKPLPSDEHDSQPRPMDRSPSSNARRRRNISGEKPAAEQASHLIAIELLLTPSDADMTDALPESRRPPKRPRKEKNKLSDKPDIQGVGDGNVEPAAPSKDSTKGKQKKTSAQHPTTRDSSWVPVNQLFDPSTVVTSSSRKQDHAQSVGSDGTSRFQSLRVSHALKPSADILSKNVSMPNNVGDILVEYIRKHDQRNKYEDGELTTWMTQTKRQLDDVTEHIKSVDKTLIADDARLKSLELSYEKAATDIGAMADEFKRLNTHLASIIDVLRNQGLLGPFQWGQMQMGFPPGLPWSGDGHQGGPGHGQGGMGPPSAGMPPYQLEPHQGPQPSAPHPHGFDGPH</sequence>
<accession>A0A5M3MNS2</accession>
<feature type="compositionally biased region" description="Polar residues" evidence="1">
    <location>
        <begin position="214"/>
        <end position="257"/>
    </location>
</feature>
<feature type="compositionally biased region" description="Low complexity" evidence="1">
    <location>
        <begin position="56"/>
        <end position="70"/>
    </location>
</feature>
<dbReference type="GeneID" id="19203304"/>
<feature type="region of interest" description="Disordered" evidence="1">
    <location>
        <begin position="51"/>
        <end position="142"/>
    </location>
</feature>
<evidence type="ECO:0000313" key="3">
    <source>
        <dbReference type="Proteomes" id="UP000053558"/>
    </source>
</evidence>
<proteinExistence type="predicted"/>
<dbReference type="KEGG" id="cput:CONPUDRAFT_154690"/>
<dbReference type="EMBL" id="JH711579">
    <property type="protein sequence ID" value="EIW80676.1"/>
    <property type="molecule type" value="Genomic_DNA"/>
</dbReference>
<dbReference type="AlphaFoldDB" id="A0A5M3MNS2"/>
<name>A0A5M3MNS2_CONPW</name>
<evidence type="ECO:0000256" key="1">
    <source>
        <dbReference type="SAM" id="MobiDB-lite"/>
    </source>
</evidence>